<dbReference type="SUPFAM" id="SSF47336">
    <property type="entry name" value="ACP-like"/>
    <property type="match status" value="1"/>
</dbReference>
<dbReference type="GO" id="GO:0006633">
    <property type="term" value="P:fatty acid biosynthetic process"/>
    <property type="evidence" value="ECO:0007669"/>
    <property type="project" value="InterPro"/>
</dbReference>
<dbReference type="PROSITE" id="PS00606">
    <property type="entry name" value="KS3_1"/>
    <property type="match status" value="1"/>
</dbReference>
<dbReference type="AlphaFoldDB" id="A0A318Y1Q6"/>
<evidence type="ECO:0000259" key="4">
    <source>
        <dbReference type="PROSITE" id="PS50075"/>
    </source>
</evidence>
<dbReference type="InterPro" id="IPR009081">
    <property type="entry name" value="PP-bd_ACP"/>
</dbReference>
<evidence type="ECO:0000259" key="5">
    <source>
        <dbReference type="PROSITE" id="PS52004"/>
    </source>
</evidence>
<feature type="domain" description="Ketosynthase family 3 (KS3)" evidence="5">
    <location>
        <begin position="38"/>
        <end position="464"/>
    </location>
</feature>
<dbReference type="EMBL" id="QKMR01000027">
    <property type="protein sequence ID" value="PYG84948.1"/>
    <property type="molecule type" value="Genomic_DNA"/>
</dbReference>
<dbReference type="GO" id="GO:0005886">
    <property type="term" value="C:plasma membrane"/>
    <property type="evidence" value="ECO:0007669"/>
    <property type="project" value="TreeGrafter"/>
</dbReference>
<keyword evidence="3" id="KW-0808">Transferase</keyword>
<evidence type="ECO:0000313" key="6">
    <source>
        <dbReference type="EMBL" id="PYG84948.1"/>
    </source>
</evidence>
<reference evidence="6 7" key="1">
    <citation type="submission" date="2018-06" db="EMBL/GenBank/DDBJ databases">
        <title>Genomic Encyclopedia of Type Strains, Phase I: the one thousand microbial genomes (KMG-I) project.</title>
        <authorList>
            <person name="Kyrpides N."/>
        </authorList>
    </citation>
    <scope>NUCLEOTIDE SEQUENCE [LARGE SCALE GENOMIC DNA]</scope>
    <source>
        <strain evidence="6 7">DSM 19573</strain>
    </source>
</reference>
<dbReference type="Gene3D" id="1.10.1240.100">
    <property type="match status" value="1"/>
</dbReference>
<dbReference type="GO" id="GO:0004312">
    <property type="term" value="F:fatty acid synthase activity"/>
    <property type="evidence" value="ECO:0007669"/>
    <property type="project" value="TreeGrafter"/>
</dbReference>
<name>A0A318Y1Q6_9FIRM</name>
<dbReference type="Pfam" id="PF00109">
    <property type="entry name" value="ketoacyl-synt"/>
    <property type="match status" value="1"/>
</dbReference>
<evidence type="ECO:0000256" key="2">
    <source>
        <dbReference type="ARBA" id="ARBA00022553"/>
    </source>
</evidence>
<evidence type="ECO:0000313" key="7">
    <source>
        <dbReference type="Proteomes" id="UP000248132"/>
    </source>
</evidence>
<dbReference type="Proteomes" id="UP000248132">
    <property type="component" value="Unassembled WGS sequence"/>
</dbReference>
<comment type="caution">
    <text evidence="6">The sequence shown here is derived from an EMBL/GenBank/DDBJ whole genome shotgun (WGS) entry which is preliminary data.</text>
</comment>
<dbReference type="PROSITE" id="PS50075">
    <property type="entry name" value="CARRIER"/>
    <property type="match status" value="1"/>
</dbReference>
<dbReference type="SMART" id="SM00825">
    <property type="entry name" value="PKS_KS"/>
    <property type="match status" value="1"/>
</dbReference>
<feature type="domain" description="Carrier" evidence="4">
    <location>
        <begin position="654"/>
        <end position="728"/>
    </location>
</feature>
<dbReference type="InterPro" id="IPR018201">
    <property type="entry name" value="Ketoacyl_synth_AS"/>
</dbReference>
<keyword evidence="1" id="KW-0596">Phosphopantetheine</keyword>
<dbReference type="InterPro" id="IPR050091">
    <property type="entry name" value="PKS_NRPS_Biosynth_Enz"/>
</dbReference>
<dbReference type="GO" id="GO:0005737">
    <property type="term" value="C:cytoplasm"/>
    <property type="evidence" value="ECO:0007669"/>
    <property type="project" value="TreeGrafter"/>
</dbReference>
<dbReference type="Pfam" id="PF02801">
    <property type="entry name" value="Ketoacyl-synt_C"/>
    <property type="match status" value="1"/>
</dbReference>
<evidence type="ECO:0000256" key="1">
    <source>
        <dbReference type="ARBA" id="ARBA00022450"/>
    </source>
</evidence>
<dbReference type="GO" id="GO:0071770">
    <property type="term" value="P:DIM/DIP cell wall layer assembly"/>
    <property type="evidence" value="ECO:0007669"/>
    <property type="project" value="TreeGrafter"/>
</dbReference>
<dbReference type="GO" id="GO:0004315">
    <property type="term" value="F:3-oxoacyl-[acyl-carrier-protein] synthase activity"/>
    <property type="evidence" value="ECO:0007669"/>
    <property type="project" value="InterPro"/>
</dbReference>
<dbReference type="InterPro" id="IPR016039">
    <property type="entry name" value="Thiolase-like"/>
</dbReference>
<sequence length="1064" mass="121299">MRELYTLILQNAKAGNITKEAAAELINKVKEKFSNNQENDLAIVGMAGRFPEADHLNEFWENLMEGKESIRAFPTDRRKSVENYIKVFSKSDSERLRKAGYLEEIDKFDNDFFGISPKEAILMDPNQRILLENVVHTVEDAGETFGALQGSHTGVYIGYSTDFGTEYKDMINVVDTLDGFAATGNTYSVLAGRISYLFDWIGPSMVLDTACSSSLVALNKACDDLRNGTCSQAIVGSVKAVPILGLQSELEFGVGSSTERTFPFDNRSDGIAFGEGVGCIMIKPLANAIKNKDRIYAVIKGGSVNQDGNSMALTAPNPLSQKKLILEAAKNAKVNLADIGYFETHGTGTKLGDPIEVQGITLAFKEQTDKKQFCAIGSVKANIGHLDCAAGIASVIKCALQLKHQTIVQSINFEIPNKNIDFMHSPVYVNYKTSKWRAEPGKTRKCCISSFSVGGTNSHIILEEYQPPQEEHFIDKQAVKILTLSAKDEGVLKQLVKDYISFLNKNCEINLMDLCYMANKCRQAYLYRLAIVFNDLDELLSKLHTYQEAGQIEGVYFGKAERNESNGEVLINQFKKERMLDGQVACQIAQSYIKGDNIDWTLMYADEAVRKISLPLYPFKKNRCWIDLDETTLERHRYIIKEEKNDAFILTGKDSFTKIEMDIAKCFYHLLGVKQLDINDCFFELGANSLIAIKFELEMKKLNYDFSYKNLNKYETIKKIAAYIESQDNNAPINNQVIVYEGIQPFNDIFFRDCFYNSFFPILKRNRKSIMPFLLNAYPIYKLNKQLISVGYAEIQDFEAICKQENIAYEAFEKVVCIEGEIESALRHEQLVIVFIDCYYETFRKDTYNKLHWPHTLLIYGMDAENKKFYVIEHTNKDNLGYKNYVLDYQDVIDSYEGCYENFTNMFKYGLYKFNIENGEPLEDESQVITEVAVKNLSAIYDNIAGDNKVLNCFKDYFQEILVSEQDLTENIQNLVENLNSLINVKRAELYKYEQLPTFNKACNHLKAIVDNWEEIRDGLFYCLFANDYNNEILLPLNEKIKQVISLECEYMKVLHDVSTQIIK</sequence>
<dbReference type="CDD" id="cd00833">
    <property type="entry name" value="PKS"/>
    <property type="match status" value="1"/>
</dbReference>
<dbReference type="PANTHER" id="PTHR43775:SF37">
    <property type="entry name" value="SI:DKEY-61P9.11"/>
    <property type="match status" value="1"/>
</dbReference>
<accession>A0A318Y1Q6</accession>
<dbReference type="SUPFAM" id="SSF53901">
    <property type="entry name" value="Thiolase-like"/>
    <property type="match status" value="1"/>
</dbReference>
<proteinExistence type="predicted"/>
<dbReference type="InterPro" id="IPR020841">
    <property type="entry name" value="PKS_Beta-ketoAc_synthase_dom"/>
</dbReference>
<protein>
    <submittedName>
        <fullName evidence="6">Ketoacyl-synthetase-like protein</fullName>
    </submittedName>
</protein>
<dbReference type="RefSeq" id="WP_110463364.1">
    <property type="nucleotide sequence ID" value="NZ_QKMR01000027.1"/>
</dbReference>
<dbReference type="PROSITE" id="PS52004">
    <property type="entry name" value="KS3_2"/>
    <property type="match status" value="1"/>
</dbReference>
<dbReference type="Pfam" id="PF22621">
    <property type="entry name" value="CurL-like_PKS_C"/>
    <property type="match status" value="1"/>
</dbReference>
<dbReference type="InterPro" id="IPR036736">
    <property type="entry name" value="ACP-like_sf"/>
</dbReference>
<dbReference type="InterPro" id="IPR014030">
    <property type="entry name" value="Ketoacyl_synth_N"/>
</dbReference>
<keyword evidence="7" id="KW-1185">Reference proteome</keyword>
<organism evidence="6 7">
    <name type="scientific">Ruminiclostridium sufflavum DSM 19573</name>
    <dbReference type="NCBI Taxonomy" id="1121337"/>
    <lineage>
        <taxon>Bacteria</taxon>
        <taxon>Bacillati</taxon>
        <taxon>Bacillota</taxon>
        <taxon>Clostridia</taxon>
        <taxon>Eubacteriales</taxon>
        <taxon>Oscillospiraceae</taxon>
        <taxon>Ruminiclostridium</taxon>
    </lineage>
</organism>
<dbReference type="InterPro" id="IPR014031">
    <property type="entry name" value="Ketoacyl_synth_C"/>
</dbReference>
<evidence type="ECO:0000256" key="3">
    <source>
        <dbReference type="ARBA" id="ARBA00022679"/>
    </source>
</evidence>
<dbReference type="Gene3D" id="1.10.1200.10">
    <property type="entry name" value="ACP-like"/>
    <property type="match status" value="1"/>
</dbReference>
<dbReference type="OrthoDB" id="9765680at2"/>
<dbReference type="PANTHER" id="PTHR43775">
    <property type="entry name" value="FATTY ACID SYNTHASE"/>
    <property type="match status" value="1"/>
</dbReference>
<keyword evidence="2" id="KW-0597">Phosphoprotein</keyword>
<dbReference type="Gene3D" id="3.40.47.10">
    <property type="match status" value="1"/>
</dbReference>
<gene>
    <name evidence="6" type="ORF">LY28_03406</name>
</gene>